<dbReference type="HOGENOM" id="CLU_3136363_0_0_7"/>
<name>N2BJ02_9HELI</name>
<reference evidence="1 2" key="1">
    <citation type="submission" date="2013-02" db="EMBL/GenBank/DDBJ databases">
        <title>The Genome Sequence of Helicobacter bilis WiWa.</title>
        <authorList>
            <consortium name="The Broad Institute Genome Sequencing Platform"/>
            <person name="Ward D."/>
            <person name="Overstreet A.-M.C."/>
            <person name="Ramer-Tait A.E."/>
            <person name="Phillips G.J."/>
            <person name="Wannemuehler M.J."/>
            <person name="Walker B."/>
            <person name="Young S.K."/>
            <person name="Zeng Q."/>
            <person name="Gargeya S."/>
            <person name="Fitzgerald M."/>
            <person name="Haas B."/>
            <person name="Abouelleil A."/>
            <person name="Alvarado L."/>
            <person name="Arachchi H.M."/>
            <person name="Berlin A.M."/>
            <person name="Chapman S.B."/>
            <person name="Dewar J."/>
            <person name="Goldberg J."/>
            <person name="Griggs A."/>
            <person name="Gujja S."/>
            <person name="Hansen M."/>
            <person name="Howarth C."/>
            <person name="Imamovic A."/>
            <person name="Larimer J."/>
            <person name="McCowan C."/>
            <person name="Murphy C."/>
            <person name="Neiman D."/>
            <person name="Pearson M."/>
            <person name="Priest M."/>
            <person name="Roberts A."/>
            <person name="Saif S."/>
            <person name="Shea T."/>
            <person name="Sisk P."/>
            <person name="Sykes S."/>
            <person name="Wortman J."/>
            <person name="Nusbaum C."/>
            <person name="Birren B."/>
        </authorList>
    </citation>
    <scope>NUCLEOTIDE SEQUENCE [LARGE SCALE GENOMIC DNA]</scope>
    <source>
        <strain evidence="1 2">WiWa</strain>
    </source>
</reference>
<accession>N2BJ02</accession>
<dbReference type="EMBL" id="AQFW01000014">
    <property type="protein sequence ID" value="EMZ38405.1"/>
    <property type="molecule type" value="Genomic_DNA"/>
</dbReference>
<proteinExistence type="predicted"/>
<gene>
    <name evidence="1" type="ORF">C826_01441</name>
</gene>
<dbReference type="PATRIC" id="fig|1235804.3.peg.1574"/>
<organism evidence="1 2">
    <name type="scientific">Helicobacter bilis WiWa</name>
    <dbReference type="NCBI Taxonomy" id="1235804"/>
    <lineage>
        <taxon>Bacteria</taxon>
        <taxon>Pseudomonadati</taxon>
        <taxon>Campylobacterota</taxon>
        <taxon>Epsilonproteobacteria</taxon>
        <taxon>Campylobacterales</taxon>
        <taxon>Helicobacteraceae</taxon>
        <taxon>Helicobacter</taxon>
    </lineage>
</organism>
<evidence type="ECO:0000313" key="1">
    <source>
        <dbReference type="EMBL" id="EMZ38405.1"/>
    </source>
</evidence>
<dbReference type="AlphaFoldDB" id="N2BJ02"/>
<sequence>MQSLCYAKDMLSLIKFAIDLSERYNYYHKDSGVCLCGGLQTRLSHTKATC</sequence>
<evidence type="ECO:0000313" key="2">
    <source>
        <dbReference type="Proteomes" id="UP000012527"/>
    </source>
</evidence>
<dbReference type="Proteomes" id="UP000012527">
    <property type="component" value="Unassembled WGS sequence"/>
</dbReference>
<protein>
    <submittedName>
        <fullName evidence="1">Uncharacterized protein</fullName>
    </submittedName>
</protein>
<comment type="caution">
    <text evidence="1">The sequence shown here is derived from an EMBL/GenBank/DDBJ whole genome shotgun (WGS) entry which is preliminary data.</text>
</comment>